<keyword evidence="1" id="KW-0472">Membrane</keyword>
<dbReference type="RefSeq" id="WP_136132752.1">
    <property type="nucleotide sequence ID" value="NZ_PDKR01000006.1"/>
</dbReference>
<reference evidence="2 3" key="1">
    <citation type="journal article" date="2018" name="Genome Biol. Evol.">
        <title>Cladogenesis and Genomic Streamlining in Extracellular Endosymbionts of Tropical Stink Bugs.</title>
        <authorList>
            <person name="Otero-Bravo A."/>
            <person name="Goffredi S."/>
            <person name="Sabree Z.L."/>
        </authorList>
    </citation>
    <scope>NUCLEOTIDE SEQUENCE [LARGE SCALE GENOMIC DNA]</scope>
    <source>
        <strain evidence="2 3">SoEO</strain>
    </source>
</reference>
<accession>A0A2P5T1C8</accession>
<dbReference type="NCBIfam" id="TIGR00278">
    <property type="entry name" value="membrane protein insertion efficiency factor YidD"/>
    <property type="match status" value="1"/>
</dbReference>
<comment type="function">
    <text evidence="1">Could be involved in insertion of integral membrane proteins into the membrane.</text>
</comment>
<dbReference type="GO" id="GO:0005886">
    <property type="term" value="C:plasma membrane"/>
    <property type="evidence" value="ECO:0007669"/>
    <property type="project" value="UniProtKB-SubCell"/>
</dbReference>
<dbReference type="HAMAP" id="MF_00386">
    <property type="entry name" value="UPF0161_YidD"/>
    <property type="match status" value="1"/>
</dbReference>
<dbReference type="EMBL" id="PDKR01000006">
    <property type="protein sequence ID" value="PPI88352.1"/>
    <property type="molecule type" value="Genomic_DNA"/>
</dbReference>
<gene>
    <name evidence="2" type="ORF">CRV09_03380</name>
</gene>
<evidence type="ECO:0000313" key="2">
    <source>
        <dbReference type="EMBL" id="PPI88352.1"/>
    </source>
</evidence>
<comment type="caution">
    <text evidence="2">The sequence shown here is derived from an EMBL/GenBank/DDBJ whole genome shotgun (WGS) entry which is preliminary data.</text>
</comment>
<comment type="subcellular location">
    <subcellularLocation>
        <location evidence="1">Cell membrane</location>
        <topology evidence="1">Peripheral membrane protein</topology>
        <orientation evidence="1">Cytoplasmic side</orientation>
    </subcellularLocation>
</comment>
<evidence type="ECO:0000256" key="1">
    <source>
        <dbReference type="HAMAP-Rule" id="MF_00386"/>
    </source>
</evidence>
<sequence>MDSSLSVVLRSLIMMIRIYQVVITSFLNPCCRFYPTCSQYGIESLVRFGLVKGIYLILKRIFKCHPLRNGGYDPVPSKKY</sequence>
<proteinExistence type="inferred from homology"/>
<comment type="similarity">
    <text evidence="1">Belongs to the UPF0161 family.</text>
</comment>
<dbReference type="AlphaFoldDB" id="A0A2P5T1C8"/>
<dbReference type="SMART" id="SM01234">
    <property type="entry name" value="Haemolytic"/>
    <property type="match status" value="1"/>
</dbReference>
<evidence type="ECO:0000313" key="3">
    <source>
        <dbReference type="Proteomes" id="UP000295937"/>
    </source>
</evidence>
<keyword evidence="1" id="KW-1003">Cell membrane</keyword>
<dbReference type="PANTHER" id="PTHR33383">
    <property type="entry name" value="MEMBRANE PROTEIN INSERTION EFFICIENCY FACTOR-RELATED"/>
    <property type="match status" value="1"/>
</dbReference>
<dbReference type="Pfam" id="PF01809">
    <property type="entry name" value="YidD"/>
    <property type="match status" value="1"/>
</dbReference>
<dbReference type="Proteomes" id="UP000295937">
    <property type="component" value="Unassembled WGS sequence"/>
</dbReference>
<protein>
    <recommendedName>
        <fullName evidence="1">Putative membrane protein insertion efficiency factor</fullName>
    </recommendedName>
</protein>
<organism evidence="2 3">
    <name type="scientific">Candidatus Pantoea edessiphila</name>
    <dbReference type="NCBI Taxonomy" id="2044610"/>
    <lineage>
        <taxon>Bacteria</taxon>
        <taxon>Pseudomonadati</taxon>
        <taxon>Pseudomonadota</taxon>
        <taxon>Gammaproteobacteria</taxon>
        <taxon>Enterobacterales</taxon>
        <taxon>Erwiniaceae</taxon>
        <taxon>Pantoea</taxon>
    </lineage>
</organism>
<dbReference type="InterPro" id="IPR002696">
    <property type="entry name" value="Membr_insert_effic_factor_YidD"/>
</dbReference>
<dbReference type="PANTHER" id="PTHR33383:SF1">
    <property type="entry name" value="MEMBRANE PROTEIN INSERTION EFFICIENCY FACTOR-RELATED"/>
    <property type="match status" value="1"/>
</dbReference>
<dbReference type="OrthoDB" id="9801753at2"/>
<name>A0A2P5T1C8_9GAMM</name>